<evidence type="ECO:0000313" key="1">
    <source>
        <dbReference type="EMBL" id="KAJ9678465.1"/>
    </source>
</evidence>
<accession>A0AA38YXF2</accession>
<organism evidence="1 2">
    <name type="scientific">Vitis rotundifolia</name>
    <name type="common">Muscadine grape</name>
    <dbReference type="NCBI Taxonomy" id="103349"/>
    <lineage>
        <taxon>Eukaryota</taxon>
        <taxon>Viridiplantae</taxon>
        <taxon>Streptophyta</taxon>
        <taxon>Embryophyta</taxon>
        <taxon>Tracheophyta</taxon>
        <taxon>Spermatophyta</taxon>
        <taxon>Magnoliopsida</taxon>
        <taxon>eudicotyledons</taxon>
        <taxon>Gunneridae</taxon>
        <taxon>Pentapetalae</taxon>
        <taxon>rosids</taxon>
        <taxon>Vitales</taxon>
        <taxon>Vitaceae</taxon>
        <taxon>Viteae</taxon>
        <taxon>Vitis</taxon>
    </lineage>
</organism>
<gene>
    <name evidence="1" type="ORF">PVL29_020607</name>
</gene>
<dbReference type="EMBL" id="JARBHA010000016">
    <property type="protein sequence ID" value="KAJ9678465.1"/>
    <property type="molecule type" value="Genomic_DNA"/>
</dbReference>
<protein>
    <submittedName>
        <fullName evidence="1">Uncharacterized protein</fullName>
    </submittedName>
</protein>
<dbReference type="AlphaFoldDB" id="A0AA38YXF2"/>
<sequence length="72" mass="8173">MHGFHGHLWCAIPKHAWPFPFSLLFPTYNKDESIRNIVSDLKLATSLLESIPSTNPVFARGEAEPNHQLLSF</sequence>
<name>A0AA38YXF2_VITRO</name>
<keyword evidence="2" id="KW-1185">Reference proteome</keyword>
<reference evidence="1 2" key="1">
    <citation type="journal article" date="2023" name="BMC Biotechnol.">
        <title>Vitis rotundifolia cv Carlos genome sequencing.</title>
        <authorList>
            <person name="Huff M."/>
            <person name="Hulse-Kemp A."/>
            <person name="Scheffler B."/>
            <person name="Youngblood R."/>
            <person name="Simpson S."/>
            <person name="Babiker E."/>
            <person name="Staton M."/>
        </authorList>
    </citation>
    <scope>NUCLEOTIDE SEQUENCE [LARGE SCALE GENOMIC DNA]</scope>
    <source>
        <tissue evidence="1">Leaf</tissue>
    </source>
</reference>
<evidence type="ECO:0000313" key="2">
    <source>
        <dbReference type="Proteomes" id="UP001168098"/>
    </source>
</evidence>
<comment type="caution">
    <text evidence="1">The sequence shown here is derived from an EMBL/GenBank/DDBJ whole genome shotgun (WGS) entry which is preliminary data.</text>
</comment>
<dbReference type="Proteomes" id="UP001168098">
    <property type="component" value="Unassembled WGS sequence"/>
</dbReference>
<proteinExistence type="predicted"/>